<reference evidence="4 5" key="1">
    <citation type="submission" date="2022-11" db="EMBL/GenBank/DDBJ databases">
        <title>Whole genome sequence of Eschrichtius robustus ER-17-0199.</title>
        <authorList>
            <person name="Bruniche-Olsen A."/>
            <person name="Black A.N."/>
            <person name="Fields C.J."/>
            <person name="Walden K."/>
            <person name="Dewoody J.A."/>
        </authorList>
    </citation>
    <scope>NUCLEOTIDE SEQUENCE [LARGE SCALE GENOMIC DNA]</scope>
    <source>
        <strain evidence="4">ER-17-0199</strain>
        <tissue evidence="4">Blubber</tissue>
    </source>
</reference>
<dbReference type="PANTHER" id="PTHR48026">
    <property type="entry name" value="HOMOLOGOUS TO DROSOPHILA SQD (SQUID) PROTEIN"/>
    <property type="match status" value="1"/>
</dbReference>
<dbReference type="Gene3D" id="3.30.70.330">
    <property type="match status" value="1"/>
</dbReference>
<accession>A0AB34GST8</accession>
<dbReference type="GO" id="GO:0071013">
    <property type="term" value="C:catalytic step 2 spliceosome"/>
    <property type="evidence" value="ECO:0007669"/>
    <property type="project" value="TreeGrafter"/>
</dbReference>
<evidence type="ECO:0000259" key="3">
    <source>
        <dbReference type="PROSITE" id="PS50102"/>
    </source>
</evidence>
<dbReference type="SMART" id="SM00360">
    <property type="entry name" value="RRM"/>
    <property type="match status" value="1"/>
</dbReference>
<dbReference type="PROSITE" id="PS50102">
    <property type="entry name" value="RRM"/>
    <property type="match status" value="1"/>
</dbReference>
<dbReference type="SUPFAM" id="SSF54928">
    <property type="entry name" value="RNA-binding domain, RBD"/>
    <property type="match status" value="1"/>
</dbReference>
<dbReference type="InterPro" id="IPR012677">
    <property type="entry name" value="Nucleotide-bd_a/b_plait_sf"/>
</dbReference>
<proteinExistence type="predicted"/>
<dbReference type="AlphaFoldDB" id="A0AB34GST8"/>
<dbReference type="EMBL" id="JAIQCJ010002112">
    <property type="protein sequence ID" value="KAJ8782363.1"/>
    <property type="molecule type" value="Genomic_DNA"/>
</dbReference>
<dbReference type="GO" id="GO:0051028">
    <property type="term" value="P:mRNA transport"/>
    <property type="evidence" value="ECO:0007669"/>
    <property type="project" value="TreeGrafter"/>
</dbReference>
<dbReference type="Pfam" id="PF00076">
    <property type="entry name" value="RRM_1"/>
    <property type="match status" value="1"/>
</dbReference>
<name>A0AB34GST8_ESCRO</name>
<keyword evidence="5" id="KW-1185">Reference proteome</keyword>
<evidence type="ECO:0000256" key="1">
    <source>
        <dbReference type="ARBA" id="ARBA00022884"/>
    </source>
</evidence>
<protein>
    <recommendedName>
        <fullName evidence="3">RRM domain-containing protein</fullName>
    </recommendedName>
</protein>
<comment type="caution">
    <text evidence="4">The sequence shown here is derived from an EMBL/GenBank/DDBJ whole genome shotgun (WGS) entry which is preliminary data.</text>
</comment>
<sequence>MGRGPTRGSSLVVRERAVMVTLLPSDMWSEVTSAFLTAKSRALSIDLLTGSFRQMAEAMDSKMQESFRTVTFWRKKKEQEEFHKLFIGGLSSETTEENLRNYYQQRGKLPGCVVIRDPASKSSRGFGFVTFSSTAEGWLVDLVMALVGVEEDLEVAGLEVAQVMEEAMVAEDLDLATRVGAPGVGMASMEEESVEVEMAMVFGNRNQA</sequence>
<dbReference type="GO" id="GO:0000398">
    <property type="term" value="P:mRNA splicing, via spliceosome"/>
    <property type="evidence" value="ECO:0007669"/>
    <property type="project" value="TreeGrafter"/>
</dbReference>
<gene>
    <name evidence="4" type="ORF">J1605_010071</name>
</gene>
<dbReference type="InterPro" id="IPR000504">
    <property type="entry name" value="RRM_dom"/>
</dbReference>
<organism evidence="4 5">
    <name type="scientific">Eschrichtius robustus</name>
    <name type="common">California gray whale</name>
    <name type="synonym">Eschrichtius gibbosus</name>
    <dbReference type="NCBI Taxonomy" id="9764"/>
    <lineage>
        <taxon>Eukaryota</taxon>
        <taxon>Metazoa</taxon>
        <taxon>Chordata</taxon>
        <taxon>Craniata</taxon>
        <taxon>Vertebrata</taxon>
        <taxon>Euteleostomi</taxon>
        <taxon>Mammalia</taxon>
        <taxon>Eutheria</taxon>
        <taxon>Laurasiatheria</taxon>
        <taxon>Artiodactyla</taxon>
        <taxon>Whippomorpha</taxon>
        <taxon>Cetacea</taxon>
        <taxon>Mysticeti</taxon>
        <taxon>Eschrichtiidae</taxon>
        <taxon>Eschrichtius</taxon>
    </lineage>
</organism>
<dbReference type="GO" id="GO:0043047">
    <property type="term" value="F:single-stranded telomeric DNA binding"/>
    <property type="evidence" value="ECO:0007669"/>
    <property type="project" value="TreeGrafter"/>
</dbReference>
<evidence type="ECO:0000256" key="2">
    <source>
        <dbReference type="PROSITE-ProRule" id="PRU00176"/>
    </source>
</evidence>
<dbReference type="PANTHER" id="PTHR48026:SF13">
    <property type="entry name" value="HETEROGENEOUS NUCLEAR RIBONUCLEOPROTEINS A2_B1"/>
    <property type="match status" value="1"/>
</dbReference>
<keyword evidence="1 2" id="KW-0694">RNA-binding</keyword>
<dbReference type="InterPro" id="IPR035979">
    <property type="entry name" value="RBD_domain_sf"/>
</dbReference>
<feature type="domain" description="RRM" evidence="3">
    <location>
        <begin position="83"/>
        <end position="136"/>
    </location>
</feature>
<evidence type="ECO:0000313" key="4">
    <source>
        <dbReference type="EMBL" id="KAJ8782363.1"/>
    </source>
</evidence>
<dbReference type="GO" id="GO:0003730">
    <property type="term" value="F:mRNA 3'-UTR binding"/>
    <property type="evidence" value="ECO:0007669"/>
    <property type="project" value="TreeGrafter"/>
</dbReference>
<dbReference type="Proteomes" id="UP001159641">
    <property type="component" value="Unassembled WGS sequence"/>
</dbReference>
<evidence type="ECO:0000313" key="5">
    <source>
        <dbReference type="Proteomes" id="UP001159641"/>
    </source>
</evidence>